<keyword evidence="1" id="KW-1133">Transmembrane helix</keyword>
<accession>A0A7W8EQL3</accession>
<reference evidence="2 3" key="1">
    <citation type="submission" date="2020-08" db="EMBL/GenBank/DDBJ databases">
        <title>Genomic Encyclopedia of Type Strains, Phase IV (KMG-IV): sequencing the most valuable type-strain genomes for metagenomic binning, comparative biology and taxonomic classification.</title>
        <authorList>
            <person name="Goeker M."/>
        </authorList>
    </citation>
    <scope>NUCLEOTIDE SEQUENCE [LARGE SCALE GENOMIC DNA]</scope>
    <source>
        <strain evidence="2 3">DSM 25620</strain>
    </source>
</reference>
<organism evidence="2 3">
    <name type="scientific">Pseudochrobactrum saccharolyticum</name>
    <dbReference type="NCBI Taxonomy" id="354352"/>
    <lineage>
        <taxon>Bacteria</taxon>
        <taxon>Pseudomonadati</taxon>
        <taxon>Pseudomonadota</taxon>
        <taxon>Alphaproteobacteria</taxon>
        <taxon>Hyphomicrobiales</taxon>
        <taxon>Brucellaceae</taxon>
        <taxon>Pseudochrobactrum</taxon>
    </lineage>
</organism>
<dbReference type="Proteomes" id="UP000531231">
    <property type="component" value="Unassembled WGS sequence"/>
</dbReference>
<dbReference type="AlphaFoldDB" id="A0A7W8EQL3"/>
<proteinExistence type="predicted"/>
<dbReference type="EMBL" id="JACHIL010000003">
    <property type="protein sequence ID" value="MBB5091768.1"/>
    <property type="molecule type" value="Genomic_DNA"/>
</dbReference>
<protein>
    <submittedName>
        <fullName evidence="2">Uncharacterized protein</fullName>
    </submittedName>
</protein>
<evidence type="ECO:0000313" key="2">
    <source>
        <dbReference type="EMBL" id="MBB5091768.1"/>
    </source>
</evidence>
<evidence type="ECO:0000313" key="3">
    <source>
        <dbReference type="Proteomes" id="UP000531231"/>
    </source>
</evidence>
<keyword evidence="3" id="KW-1185">Reference proteome</keyword>
<keyword evidence="1" id="KW-0472">Membrane</keyword>
<evidence type="ECO:0000256" key="1">
    <source>
        <dbReference type="SAM" id="Phobius"/>
    </source>
</evidence>
<sequence>MTFLEFTFQSFWHFIGIVILMWLALAGIAWIAAAARGK</sequence>
<comment type="caution">
    <text evidence="2">The sequence shown here is derived from an EMBL/GenBank/DDBJ whole genome shotgun (WGS) entry which is preliminary data.</text>
</comment>
<gene>
    <name evidence="2" type="ORF">HNQ68_002309</name>
</gene>
<keyword evidence="1" id="KW-0812">Transmembrane</keyword>
<name>A0A7W8EQL3_9HYPH</name>
<feature type="transmembrane region" description="Helical" evidence="1">
    <location>
        <begin position="12"/>
        <end position="35"/>
    </location>
</feature>